<comment type="subcellular location">
    <subcellularLocation>
        <location evidence="1">Membrane</location>
        <topology evidence="1">Multi-pass membrane protein</topology>
    </subcellularLocation>
</comment>
<keyword evidence="6 9" id="KW-1133">Transmembrane helix</keyword>
<feature type="transmembrane region" description="Helical" evidence="9">
    <location>
        <begin position="167"/>
        <end position="188"/>
    </location>
</feature>
<feature type="transmembrane region" description="Helical" evidence="9">
    <location>
        <begin position="50"/>
        <end position="71"/>
    </location>
</feature>
<dbReference type="Pfam" id="PF00209">
    <property type="entry name" value="SNF"/>
    <property type="match status" value="1"/>
</dbReference>
<evidence type="ECO:0000313" key="11">
    <source>
        <dbReference type="RefSeq" id="XP_014670349.1"/>
    </source>
</evidence>
<organism evidence="10 11">
    <name type="scientific">Priapulus caudatus</name>
    <name type="common">Priapulid worm</name>
    <dbReference type="NCBI Taxonomy" id="37621"/>
    <lineage>
        <taxon>Eukaryota</taxon>
        <taxon>Metazoa</taxon>
        <taxon>Ecdysozoa</taxon>
        <taxon>Scalidophora</taxon>
        <taxon>Priapulida</taxon>
        <taxon>Priapulimorpha</taxon>
        <taxon>Priapulimorphida</taxon>
        <taxon>Priapulidae</taxon>
        <taxon>Priapulus</taxon>
    </lineage>
</organism>
<evidence type="ECO:0000256" key="5">
    <source>
        <dbReference type="ARBA" id="ARBA00022847"/>
    </source>
</evidence>
<keyword evidence="5" id="KW-0769">Symport</keyword>
<evidence type="ECO:0000256" key="3">
    <source>
        <dbReference type="ARBA" id="ARBA00022448"/>
    </source>
</evidence>
<reference evidence="11" key="1">
    <citation type="submission" date="2025-08" db="UniProtKB">
        <authorList>
            <consortium name="RefSeq"/>
        </authorList>
    </citation>
    <scope>IDENTIFICATION</scope>
</reference>
<keyword evidence="10" id="KW-1185">Reference proteome</keyword>
<evidence type="ECO:0000256" key="4">
    <source>
        <dbReference type="ARBA" id="ARBA00022692"/>
    </source>
</evidence>
<dbReference type="InterPro" id="IPR000175">
    <property type="entry name" value="Na/ntran_symport"/>
</dbReference>
<protein>
    <submittedName>
        <fullName evidence="11">Sodium- and chloride-dependent glycine transporter 2-like</fullName>
    </submittedName>
</protein>
<evidence type="ECO:0000256" key="1">
    <source>
        <dbReference type="ARBA" id="ARBA00004141"/>
    </source>
</evidence>
<evidence type="ECO:0000256" key="9">
    <source>
        <dbReference type="SAM" id="Phobius"/>
    </source>
</evidence>
<evidence type="ECO:0000256" key="8">
    <source>
        <dbReference type="ARBA" id="ARBA00023180"/>
    </source>
</evidence>
<dbReference type="PRINTS" id="PR00176">
    <property type="entry name" value="NANEUSMPORT"/>
</dbReference>
<dbReference type="InterPro" id="IPR037272">
    <property type="entry name" value="SNS_sf"/>
</dbReference>
<accession>A0ABM1EDS8</accession>
<feature type="transmembrane region" description="Helical" evidence="9">
    <location>
        <begin position="6"/>
        <end position="30"/>
    </location>
</feature>
<dbReference type="RefSeq" id="XP_014670349.1">
    <property type="nucleotide sequence ID" value="XM_014814863.1"/>
</dbReference>
<dbReference type="PROSITE" id="PS50267">
    <property type="entry name" value="NA_NEUROTRAN_SYMP_3"/>
    <property type="match status" value="1"/>
</dbReference>
<evidence type="ECO:0000256" key="7">
    <source>
        <dbReference type="ARBA" id="ARBA00023136"/>
    </source>
</evidence>
<sequence>MPVAPLWSICFFFMMIILGFGSQFSIMETVMSAVIDSYPHILRTSTLRTVAFRATFCSLCFLLGLTMVTRGGMYVLNIMDESVGGITLVIVGIVEFVALHWVYGTDRVCDDIYLMIGVQLSVFWRIAWKYVSPITLIIVIIMSLIQYSPVTYEMPYAENGVYIYPKWSMIIEWSIVGIPVFVIIAAFLHEFCSVSGWTALKEAAQPGWNWGPAADQRNLHSGDSAKQIFRNTSEISLSSLDPTNLALSIDMNNGITNNSFDPTLDNITRY</sequence>
<evidence type="ECO:0000313" key="10">
    <source>
        <dbReference type="Proteomes" id="UP000695022"/>
    </source>
</evidence>
<name>A0ABM1EDS8_PRICU</name>
<dbReference type="PANTHER" id="PTHR11616">
    <property type="entry name" value="SODIUM/CHLORIDE DEPENDENT TRANSPORTER"/>
    <property type="match status" value="1"/>
</dbReference>
<evidence type="ECO:0000256" key="6">
    <source>
        <dbReference type="ARBA" id="ARBA00022989"/>
    </source>
</evidence>
<keyword evidence="7 9" id="KW-0472">Membrane</keyword>
<gene>
    <name evidence="11" type="primary">LOC106811293</name>
</gene>
<keyword evidence="8" id="KW-0325">Glycoprotein</keyword>
<dbReference type="Proteomes" id="UP000695022">
    <property type="component" value="Unplaced"/>
</dbReference>
<dbReference type="PANTHER" id="PTHR11616:SF321">
    <property type="entry name" value="SODIUM-DEPENDENT NUTRIENT AMINO ACID TRANSPORTER 1-RELATED"/>
    <property type="match status" value="1"/>
</dbReference>
<feature type="transmembrane region" description="Helical" evidence="9">
    <location>
        <begin position="126"/>
        <end position="147"/>
    </location>
</feature>
<dbReference type="SUPFAM" id="SSF161070">
    <property type="entry name" value="SNF-like"/>
    <property type="match status" value="1"/>
</dbReference>
<keyword evidence="4 9" id="KW-0812">Transmembrane</keyword>
<comment type="similarity">
    <text evidence="2">Belongs to the sodium:neurotransmitter symporter (SNF) (TC 2.A.22) family.</text>
</comment>
<keyword evidence="3" id="KW-0813">Transport</keyword>
<dbReference type="GeneID" id="106811293"/>
<feature type="transmembrane region" description="Helical" evidence="9">
    <location>
        <begin position="83"/>
        <end position="105"/>
    </location>
</feature>
<evidence type="ECO:0000256" key="2">
    <source>
        <dbReference type="ARBA" id="ARBA00006459"/>
    </source>
</evidence>
<proteinExistence type="inferred from homology"/>